<keyword evidence="3" id="KW-1185">Reference proteome</keyword>
<organism evidence="2 3">
    <name type="scientific">Penicillium subrubescens</name>
    <dbReference type="NCBI Taxonomy" id="1316194"/>
    <lineage>
        <taxon>Eukaryota</taxon>
        <taxon>Fungi</taxon>
        <taxon>Dikarya</taxon>
        <taxon>Ascomycota</taxon>
        <taxon>Pezizomycotina</taxon>
        <taxon>Eurotiomycetes</taxon>
        <taxon>Eurotiomycetidae</taxon>
        <taxon>Eurotiales</taxon>
        <taxon>Aspergillaceae</taxon>
        <taxon>Penicillium</taxon>
    </lineage>
</organism>
<dbReference type="AlphaFoldDB" id="A0A1Q5TLA2"/>
<dbReference type="Proteomes" id="UP000186955">
    <property type="component" value="Unassembled WGS sequence"/>
</dbReference>
<name>A0A1Q5TLA2_9EURO</name>
<feature type="region of interest" description="Disordered" evidence="1">
    <location>
        <begin position="30"/>
        <end position="67"/>
    </location>
</feature>
<dbReference type="EMBL" id="MNBE01000642">
    <property type="protein sequence ID" value="OKP01002.1"/>
    <property type="molecule type" value="Genomic_DNA"/>
</dbReference>
<sequence>MPTQLYPHHPILKMPIPTYDSWAYDHATQGHTKTQTTTTYDSSRLSTISQEPEYPQELLDLVDEAHA</sequence>
<evidence type="ECO:0000313" key="2">
    <source>
        <dbReference type="EMBL" id="OKP01002.1"/>
    </source>
</evidence>
<gene>
    <name evidence="2" type="ORF">PENSUB_7583</name>
</gene>
<proteinExistence type="predicted"/>
<accession>A0A1Q5TLA2</accession>
<feature type="compositionally biased region" description="Low complexity" evidence="1">
    <location>
        <begin position="30"/>
        <end position="39"/>
    </location>
</feature>
<protein>
    <submittedName>
        <fullName evidence="2">Uncharacterized protein</fullName>
    </submittedName>
</protein>
<comment type="caution">
    <text evidence="2">The sequence shown here is derived from an EMBL/GenBank/DDBJ whole genome shotgun (WGS) entry which is preliminary data.</text>
</comment>
<feature type="compositionally biased region" description="Polar residues" evidence="1">
    <location>
        <begin position="40"/>
        <end position="50"/>
    </location>
</feature>
<reference evidence="2 3" key="1">
    <citation type="submission" date="2016-10" db="EMBL/GenBank/DDBJ databases">
        <title>Genome sequence of the ascomycete fungus Penicillium subrubescens.</title>
        <authorList>
            <person name="De Vries R.P."/>
            <person name="Peng M."/>
            <person name="Dilokpimol A."/>
            <person name="Hilden K."/>
            <person name="Makela M.R."/>
            <person name="Grigoriev I."/>
            <person name="Riley R."/>
            <person name="Granchi Z."/>
        </authorList>
    </citation>
    <scope>NUCLEOTIDE SEQUENCE [LARGE SCALE GENOMIC DNA]</scope>
    <source>
        <strain evidence="2 3">CBS 132785</strain>
    </source>
</reference>
<evidence type="ECO:0000313" key="3">
    <source>
        <dbReference type="Proteomes" id="UP000186955"/>
    </source>
</evidence>
<evidence type="ECO:0000256" key="1">
    <source>
        <dbReference type="SAM" id="MobiDB-lite"/>
    </source>
</evidence>